<dbReference type="Proteomes" id="UP000275401">
    <property type="component" value="Unassembled WGS sequence"/>
</dbReference>
<proteinExistence type="predicted"/>
<keyword evidence="2" id="KW-1185">Reference proteome</keyword>
<dbReference type="InterPro" id="IPR026334">
    <property type="entry name" value="FxSxx-COOH"/>
</dbReference>
<dbReference type="NCBIfam" id="TIGR04268">
    <property type="entry name" value="FxSxx-COOH"/>
    <property type="match status" value="1"/>
</dbReference>
<sequence>MHGITGEREPLMPDLTGLPLDDILSGSSSALVNALHRVVDEVAAAEPAISAYDSGAQLLPTGPSDRP</sequence>
<organism evidence="1 2">
    <name type="scientific">Streptomyces botrytidirepellens</name>
    <dbReference type="NCBI Taxonomy" id="2486417"/>
    <lineage>
        <taxon>Bacteria</taxon>
        <taxon>Bacillati</taxon>
        <taxon>Actinomycetota</taxon>
        <taxon>Actinomycetes</taxon>
        <taxon>Kitasatosporales</taxon>
        <taxon>Streptomycetaceae</taxon>
        <taxon>Streptomyces</taxon>
    </lineage>
</organism>
<dbReference type="AlphaFoldDB" id="A0A3M8U363"/>
<protein>
    <submittedName>
        <fullName evidence="1">FXSXX-COOH protein</fullName>
    </submittedName>
</protein>
<evidence type="ECO:0000313" key="2">
    <source>
        <dbReference type="Proteomes" id="UP000275401"/>
    </source>
</evidence>
<accession>A0A3M8U363</accession>
<reference evidence="1 2" key="1">
    <citation type="submission" date="2018-11" db="EMBL/GenBank/DDBJ databases">
        <title>The Potential of Streptomyces as Biocontrol Agents against the Tomato grey mould, Botrytis cinerea (Gray mold) Frontiers in Microbiology.</title>
        <authorList>
            <person name="Li D."/>
        </authorList>
    </citation>
    <scope>NUCLEOTIDE SEQUENCE [LARGE SCALE GENOMIC DNA]</scope>
    <source>
        <strain evidence="1 2">NEAU-LD23</strain>
    </source>
</reference>
<name>A0A3M8U363_9ACTN</name>
<evidence type="ECO:0000313" key="1">
    <source>
        <dbReference type="EMBL" id="RNF97930.1"/>
    </source>
</evidence>
<comment type="caution">
    <text evidence="1">The sequence shown here is derived from an EMBL/GenBank/DDBJ whole genome shotgun (WGS) entry which is preliminary data.</text>
</comment>
<dbReference type="EMBL" id="RIBZ01000714">
    <property type="protein sequence ID" value="RNF97930.1"/>
    <property type="molecule type" value="Genomic_DNA"/>
</dbReference>
<gene>
    <name evidence="1" type="primary">fxsA</name>
    <name evidence="1" type="ORF">EEJ42_36705</name>
</gene>